<sequence length="107" mass="12056">MLSPTLRLARPTAIRTFAAPIARPFSSAPLLRLKEDSAKSPEEADRIKHEQLQKQKEGKGHWHEELASQSESHVAADRQNVGDHKQHMEDLQKQTAQGAQEEKEGKK</sequence>
<accession>A0AB34KLC3</accession>
<gene>
    <name evidence="2" type="ORF">WHR41_07275</name>
</gene>
<comment type="caution">
    <text evidence="2">The sequence shown here is derived from an EMBL/GenBank/DDBJ whole genome shotgun (WGS) entry which is preliminary data.</text>
</comment>
<proteinExistence type="predicted"/>
<evidence type="ECO:0000313" key="2">
    <source>
        <dbReference type="EMBL" id="KAL1584103.1"/>
    </source>
</evidence>
<dbReference type="GeneID" id="96008718"/>
<organism evidence="2 3">
    <name type="scientific">Cladosporium halotolerans</name>
    <dbReference type="NCBI Taxonomy" id="1052096"/>
    <lineage>
        <taxon>Eukaryota</taxon>
        <taxon>Fungi</taxon>
        <taxon>Dikarya</taxon>
        <taxon>Ascomycota</taxon>
        <taxon>Pezizomycotina</taxon>
        <taxon>Dothideomycetes</taxon>
        <taxon>Dothideomycetidae</taxon>
        <taxon>Cladosporiales</taxon>
        <taxon>Cladosporiaceae</taxon>
        <taxon>Cladosporium</taxon>
    </lineage>
</organism>
<dbReference type="RefSeq" id="XP_069227209.1">
    <property type="nucleotide sequence ID" value="XM_069375880.1"/>
</dbReference>
<evidence type="ECO:0008006" key="4">
    <source>
        <dbReference type="Google" id="ProtNLM"/>
    </source>
</evidence>
<evidence type="ECO:0000313" key="3">
    <source>
        <dbReference type="Proteomes" id="UP000803884"/>
    </source>
</evidence>
<protein>
    <recommendedName>
        <fullName evidence="4">Mitochondrial carrier protein pet8</fullName>
    </recommendedName>
</protein>
<feature type="compositionally biased region" description="Basic and acidic residues" evidence="1">
    <location>
        <begin position="32"/>
        <end position="66"/>
    </location>
</feature>
<feature type="compositionally biased region" description="Basic and acidic residues" evidence="1">
    <location>
        <begin position="74"/>
        <end position="92"/>
    </location>
</feature>
<name>A0AB34KLC3_9PEZI</name>
<evidence type="ECO:0000256" key="1">
    <source>
        <dbReference type="SAM" id="MobiDB-lite"/>
    </source>
</evidence>
<dbReference type="EMBL" id="JAAQHG020000028">
    <property type="protein sequence ID" value="KAL1584103.1"/>
    <property type="molecule type" value="Genomic_DNA"/>
</dbReference>
<keyword evidence="3" id="KW-1185">Reference proteome</keyword>
<feature type="region of interest" description="Disordered" evidence="1">
    <location>
        <begin position="25"/>
        <end position="107"/>
    </location>
</feature>
<reference evidence="2 3" key="1">
    <citation type="journal article" date="2020" name="Microbiol. Resour. Announc.">
        <title>Draft Genome Sequence of a Cladosporium Species Isolated from the Mesophotic Ascidian Didemnum maculosum.</title>
        <authorList>
            <person name="Gioti A."/>
            <person name="Siaperas R."/>
            <person name="Nikolaivits E."/>
            <person name="Le Goff G."/>
            <person name="Ouazzani J."/>
            <person name="Kotoulas G."/>
            <person name="Topakas E."/>
        </authorList>
    </citation>
    <scope>NUCLEOTIDE SEQUENCE [LARGE SCALE GENOMIC DNA]</scope>
    <source>
        <strain evidence="2 3">TM138-S3</strain>
    </source>
</reference>
<dbReference type="AlphaFoldDB" id="A0AB34KLC3"/>
<dbReference type="Proteomes" id="UP000803884">
    <property type="component" value="Unassembled WGS sequence"/>
</dbReference>